<dbReference type="InterPro" id="IPR005128">
    <property type="entry name" value="Acetolactate_a_deCO2ase"/>
</dbReference>
<dbReference type="OrthoDB" id="824310at2"/>
<sequence length="247" mass="27714">MMRTLILFVLLGLCLQSQSSLAQSAYSVEYFGALRATIQQGDISANANLADYKKRDHLYALGAFENLKGEILILDGTSYSTRNGGDDKAQFIDAFEEKANLLILASVERWDPIDLPGDIETLEELQKIIETKAGEHGLDMGRPFPFLLEGKFGELSWHVIDWPEDDPVHTHQKHRTSGPHGVLENRSAKLLGFWSDSHHGVFTHHTTNLHMHFVTDDESLAGHVDGLAKAENLILYLPHQAEFDKRD</sequence>
<feature type="chain" id="PRO_5016366154" evidence="1">
    <location>
        <begin position="23"/>
        <end position="247"/>
    </location>
</feature>
<dbReference type="Proteomes" id="UP000245533">
    <property type="component" value="Unassembled WGS sequence"/>
</dbReference>
<name>A0A316TUA4_9BACT</name>
<keyword evidence="3" id="KW-1185">Reference proteome</keyword>
<dbReference type="Gene3D" id="3.30.1330.80">
    <property type="entry name" value="Hypothetical protein, similar to alpha- acetolactate decarboxylase, domain 2"/>
    <property type="match status" value="1"/>
</dbReference>
<comment type="caution">
    <text evidence="2">The sequence shown here is derived from an EMBL/GenBank/DDBJ whole genome shotgun (WGS) entry which is preliminary data.</text>
</comment>
<reference evidence="2 3" key="1">
    <citation type="submission" date="2018-05" db="EMBL/GenBank/DDBJ databases">
        <title>Rhodohalobacter halophilus gen. nov., sp. nov., a moderately halophilic member of the family Balneolaceae.</title>
        <authorList>
            <person name="Liu Z.-W."/>
        </authorList>
    </citation>
    <scope>NUCLEOTIDE SEQUENCE [LARGE SCALE GENOMIC DNA]</scope>
    <source>
        <strain evidence="2 3">8A47</strain>
    </source>
</reference>
<dbReference type="EMBL" id="QGGB01000002">
    <property type="protein sequence ID" value="PWN08000.1"/>
    <property type="molecule type" value="Genomic_DNA"/>
</dbReference>
<accession>A0A316TUA4</accession>
<feature type="signal peptide" evidence="1">
    <location>
        <begin position="1"/>
        <end position="22"/>
    </location>
</feature>
<dbReference type="SUPFAM" id="SSF117856">
    <property type="entry name" value="AF0104/ALDC/Ptd012-like"/>
    <property type="match status" value="1"/>
</dbReference>
<dbReference type="RefSeq" id="WP_109644694.1">
    <property type="nucleotide sequence ID" value="NZ_QGGB01000002.1"/>
</dbReference>
<dbReference type="AlphaFoldDB" id="A0A316TUA4"/>
<proteinExistence type="predicted"/>
<gene>
    <name evidence="2" type="ORF">DDZ15_03030</name>
</gene>
<protein>
    <submittedName>
        <fullName evidence="2">Decarboxylase</fullName>
    </submittedName>
</protein>
<dbReference type="UniPathway" id="UPA00626">
    <property type="reaction ID" value="UER00678"/>
</dbReference>
<organism evidence="2 3">
    <name type="scientific">Rhodohalobacter mucosus</name>
    <dbReference type="NCBI Taxonomy" id="2079485"/>
    <lineage>
        <taxon>Bacteria</taxon>
        <taxon>Pseudomonadati</taxon>
        <taxon>Balneolota</taxon>
        <taxon>Balneolia</taxon>
        <taxon>Balneolales</taxon>
        <taxon>Balneolaceae</taxon>
        <taxon>Rhodohalobacter</taxon>
    </lineage>
</organism>
<dbReference type="GO" id="GO:0045151">
    <property type="term" value="P:acetoin biosynthetic process"/>
    <property type="evidence" value="ECO:0007669"/>
    <property type="project" value="InterPro"/>
</dbReference>
<evidence type="ECO:0000256" key="1">
    <source>
        <dbReference type="SAM" id="SignalP"/>
    </source>
</evidence>
<evidence type="ECO:0000313" key="3">
    <source>
        <dbReference type="Proteomes" id="UP000245533"/>
    </source>
</evidence>
<dbReference type="Pfam" id="PF03306">
    <property type="entry name" value="AAL_decarboxy"/>
    <property type="match status" value="1"/>
</dbReference>
<keyword evidence="1" id="KW-0732">Signal</keyword>
<dbReference type="GO" id="GO:0047605">
    <property type="term" value="F:acetolactate decarboxylase activity"/>
    <property type="evidence" value="ECO:0007669"/>
    <property type="project" value="InterPro"/>
</dbReference>
<evidence type="ECO:0000313" key="2">
    <source>
        <dbReference type="EMBL" id="PWN08000.1"/>
    </source>
</evidence>